<keyword evidence="1" id="KW-0575">Peroxidase</keyword>
<proteinExistence type="predicted"/>
<evidence type="ECO:0000313" key="1">
    <source>
        <dbReference type="EMBL" id="MFD1835892.1"/>
    </source>
</evidence>
<evidence type="ECO:0000313" key="2">
    <source>
        <dbReference type="Proteomes" id="UP001597280"/>
    </source>
</evidence>
<accession>A0ABW4Q083</accession>
<protein>
    <submittedName>
        <fullName evidence="1">OsmC family protein</fullName>
        <ecNumber evidence="1">1.11.1.-</ecNumber>
    </submittedName>
</protein>
<name>A0ABW4Q083_9MICO</name>
<sequence>MVLPHDSFPLPEGVTGASVWVDRVGERSLVGRNQRGVEIPIGSGEGQVNPGELLKIALLGCAGMSSDRTLARRLGEDFPMRLWAHDESDAEQDRYLRIGEEIQLPLEGLDEKEVAAVVKVFGRAVAAACTVERSIVPGVEVTHRILGAEGEPPAEEDAR</sequence>
<reference evidence="2" key="1">
    <citation type="journal article" date="2019" name="Int. J. Syst. Evol. Microbiol.">
        <title>The Global Catalogue of Microorganisms (GCM) 10K type strain sequencing project: providing services to taxonomists for standard genome sequencing and annotation.</title>
        <authorList>
            <consortium name="The Broad Institute Genomics Platform"/>
            <consortium name="The Broad Institute Genome Sequencing Center for Infectious Disease"/>
            <person name="Wu L."/>
            <person name="Ma J."/>
        </authorList>
    </citation>
    <scope>NUCLEOTIDE SEQUENCE [LARGE SCALE GENOMIC DNA]</scope>
    <source>
        <strain evidence="2">JCM 11650</strain>
    </source>
</reference>
<organism evidence="1 2">
    <name type="scientific">Brachybacterium rhamnosum</name>
    <dbReference type="NCBI Taxonomy" id="173361"/>
    <lineage>
        <taxon>Bacteria</taxon>
        <taxon>Bacillati</taxon>
        <taxon>Actinomycetota</taxon>
        <taxon>Actinomycetes</taxon>
        <taxon>Micrococcales</taxon>
        <taxon>Dermabacteraceae</taxon>
        <taxon>Brachybacterium</taxon>
    </lineage>
</organism>
<comment type="caution">
    <text evidence="1">The sequence shown here is derived from an EMBL/GenBank/DDBJ whole genome shotgun (WGS) entry which is preliminary data.</text>
</comment>
<dbReference type="EC" id="1.11.1.-" evidence="1"/>
<dbReference type="EMBL" id="JBHUFL010000003">
    <property type="protein sequence ID" value="MFD1835892.1"/>
    <property type="molecule type" value="Genomic_DNA"/>
</dbReference>
<dbReference type="SUPFAM" id="SSF82784">
    <property type="entry name" value="OsmC-like"/>
    <property type="match status" value="1"/>
</dbReference>
<dbReference type="InterPro" id="IPR015946">
    <property type="entry name" value="KH_dom-like_a/b"/>
</dbReference>
<dbReference type="GO" id="GO:0004601">
    <property type="term" value="F:peroxidase activity"/>
    <property type="evidence" value="ECO:0007669"/>
    <property type="project" value="UniProtKB-KW"/>
</dbReference>
<dbReference type="InterPro" id="IPR036102">
    <property type="entry name" value="OsmC/Ohrsf"/>
</dbReference>
<gene>
    <name evidence="1" type="ORF">ACFSDA_12520</name>
</gene>
<keyword evidence="1" id="KW-0560">Oxidoreductase</keyword>
<dbReference type="RefSeq" id="WP_264449896.1">
    <property type="nucleotide sequence ID" value="NZ_BAAAIS010000003.1"/>
</dbReference>
<dbReference type="Proteomes" id="UP001597280">
    <property type="component" value="Unassembled WGS sequence"/>
</dbReference>
<dbReference type="Gene3D" id="3.30.300.20">
    <property type="match status" value="1"/>
</dbReference>
<keyword evidence="2" id="KW-1185">Reference proteome</keyword>